<evidence type="ECO:0000256" key="12">
    <source>
        <dbReference type="ARBA" id="ARBA00023242"/>
    </source>
</evidence>
<keyword evidence="7" id="KW-0489">Methyltransferase</keyword>
<dbReference type="GO" id="GO:0015030">
    <property type="term" value="C:Cajal body"/>
    <property type="evidence" value="ECO:0007669"/>
    <property type="project" value="UniProtKB-SubCell"/>
</dbReference>
<organism evidence="24 25">
    <name type="scientific">Achlya hypogyna</name>
    <name type="common">Oomycete</name>
    <name type="synonym">Protoachlya hypogyna</name>
    <dbReference type="NCBI Taxonomy" id="1202772"/>
    <lineage>
        <taxon>Eukaryota</taxon>
        <taxon>Sar</taxon>
        <taxon>Stramenopiles</taxon>
        <taxon>Oomycota</taxon>
        <taxon>Saprolegniomycetes</taxon>
        <taxon>Saprolegniales</taxon>
        <taxon>Achlyaceae</taxon>
        <taxon>Achlya</taxon>
    </lineage>
</organism>
<keyword evidence="11" id="KW-0804">Transcription</keyword>
<keyword evidence="25" id="KW-1185">Reference proteome</keyword>
<feature type="region of interest" description="Disordered" evidence="23">
    <location>
        <begin position="19"/>
        <end position="43"/>
    </location>
</feature>
<feature type="compositionally biased region" description="Acidic residues" evidence="23">
    <location>
        <begin position="114"/>
        <end position="127"/>
    </location>
</feature>
<dbReference type="GO" id="GO:0071164">
    <property type="term" value="F:RNA cap trimethylguanosine synthase activity"/>
    <property type="evidence" value="ECO:0007669"/>
    <property type="project" value="TreeGrafter"/>
</dbReference>
<keyword evidence="10" id="KW-0805">Transcription regulation</keyword>
<evidence type="ECO:0000256" key="3">
    <source>
        <dbReference type="ARBA" id="ARBA00004604"/>
    </source>
</evidence>
<sequence>MAITFRNVYLETADLRRRSMKKRKKTRSRRKRPRIEQPCEADVEREEEARALQAQLHEEMEDAGLAGMLPLSFGSSKKFEAAKRQAKHVKFDDIGNETLVELQPIVLKKRPRDEEDSEDEVEADDVVDAAATTESETTETETVRESPAALAMEATMDPSLAKYWAQRYALFTKFDDGIRLDHEGWFSVTPEVISEHHARRIACDVVVDAFTGCGGNAIQLAKTCRQVIAIDMDPAKIEIAKHNAGIYGVADRIEWLVGDAFELLPTLRADVVFLSPPWGGPEYLQAKTFELASMRMGSANGIDLFHLARRVTHDIVYFLPRNTCKKEMRLLAPEETCEFEHNFLNKKLKTVTVYFGALACSLDKQTSDPGHTHTPEEAVETDDVPILVS</sequence>
<evidence type="ECO:0000256" key="19">
    <source>
        <dbReference type="ARBA" id="ARBA00057179"/>
    </source>
</evidence>
<dbReference type="EMBL" id="JNBR01000545">
    <property type="protein sequence ID" value="OQR91266.1"/>
    <property type="molecule type" value="Genomic_DNA"/>
</dbReference>
<dbReference type="Pfam" id="PF09445">
    <property type="entry name" value="Methyltransf_15"/>
    <property type="match status" value="1"/>
</dbReference>
<comment type="subunit">
    <text evidence="20">May form homooligomers. Interacts with CREBBP/CBP, EED/WAIT1, EP300/P300, NCOA6/PRIP, PPARBP/PBP and SMN.</text>
</comment>
<protein>
    <recommendedName>
        <fullName evidence="4">Trimethylguanosine synthase</fullName>
    </recommendedName>
    <alternativeName>
        <fullName evidence="18">Cap-specific guanine-N(2) methyltransferase</fullName>
    </alternativeName>
    <alternativeName>
        <fullName evidence="21">Nuclear receptor coactivator 6-interacting protein</fullName>
    </alternativeName>
    <alternativeName>
        <fullName evidence="22">PRIP-interacting protein with methyltransferase motif</fullName>
    </alternativeName>
</protein>
<dbReference type="STRING" id="1202772.A0A1V9YZS2"/>
<evidence type="ECO:0000256" key="21">
    <source>
        <dbReference type="ARBA" id="ARBA00079339"/>
    </source>
</evidence>
<evidence type="ECO:0000256" key="17">
    <source>
        <dbReference type="ARBA" id="ARBA00049075"/>
    </source>
</evidence>
<dbReference type="GO" id="GO:0005730">
    <property type="term" value="C:nucleolus"/>
    <property type="evidence" value="ECO:0007669"/>
    <property type="project" value="UniProtKB-SubCell"/>
</dbReference>
<feature type="compositionally biased region" description="Basic residues" evidence="23">
    <location>
        <begin position="19"/>
        <end position="33"/>
    </location>
</feature>
<keyword evidence="5" id="KW-0963">Cytoplasm</keyword>
<dbReference type="Proteomes" id="UP000243579">
    <property type="component" value="Unassembled WGS sequence"/>
</dbReference>
<evidence type="ECO:0000256" key="11">
    <source>
        <dbReference type="ARBA" id="ARBA00023163"/>
    </source>
</evidence>
<dbReference type="InterPro" id="IPR019012">
    <property type="entry name" value="RNA_cap_Gua-N2-MeTrfase"/>
</dbReference>
<comment type="caution">
    <text evidence="24">The sequence shown here is derived from an EMBL/GenBank/DDBJ whole genome shotgun (WGS) entry which is preliminary data.</text>
</comment>
<feature type="region of interest" description="Disordered" evidence="23">
    <location>
        <begin position="110"/>
        <end position="145"/>
    </location>
</feature>
<evidence type="ECO:0000256" key="2">
    <source>
        <dbReference type="ARBA" id="ARBA00004496"/>
    </source>
</evidence>
<evidence type="ECO:0000256" key="14">
    <source>
        <dbReference type="ARBA" id="ARBA00047418"/>
    </source>
</evidence>
<evidence type="ECO:0000256" key="8">
    <source>
        <dbReference type="ARBA" id="ARBA00022679"/>
    </source>
</evidence>
<dbReference type="OrthoDB" id="194443at2759"/>
<dbReference type="FunFam" id="3.40.50.150:FF:000066">
    <property type="entry name" value="Trimethylguanosine synthase 1"/>
    <property type="match status" value="1"/>
</dbReference>
<reference evidence="24 25" key="1">
    <citation type="journal article" date="2014" name="Genome Biol. Evol.">
        <title>The secreted proteins of Achlya hypogyna and Thraustotheca clavata identify the ancestral oomycete secretome and reveal gene acquisitions by horizontal gene transfer.</title>
        <authorList>
            <person name="Misner I."/>
            <person name="Blouin N."/>
            <person name="Leonard G."/>
            <person name="Richards T.A."/>
            <person name="Lane C.E."/>
        </authorList>
    </citation>
    <scope>NUCLEOTIDE SEQUENCE [LARGE SCALE GENOMIC DNA]</scope>
    <source>
        <strain evidence="24 25">ATCC 48635</strain>
    </source>
</reference>
<keyword evidence="8" id="KW-0808">Transferase</keyword>
<evidence type="ECO:0000256" key="6">
    <source>
        <dbReference type="ARBA" id="ARBA00022553"/>
    </source>
</evidence>
<keyword evidence="9" id="KW-0949">S-adenosyl-L-methionine</keyword>
<dbReference type="GO" id="GO:0005737">
    <property type="term" value="C:cytoplasm"/>
    <property type="evidence" value="ECO:0007669"/>
    <property type="project" value="UniProtKB-SubCell"/>
</dbReference>
<comment type="similarity">
    <text evidence="13">Belongs to the methyltransferase superfamily. Trimethylguanosine synthase family.</text>
</comment>
<gene>
    <name evidence="24" type="ORF">ACHHYP_04836</name>
</gene>
<dbReference type="PANTHER" id="PTHR14741:SF32">
    <property type="entry name" value="TRIMETHYLGUANOSINE SYNTHASE"/>
    <property type="match status" value="1"/>
</dbReference>
<evidence type="ECO:0000256" key="10">
    <source>
        <dbReference type="ARBA" id="ARBA00023015"/>
    </source>
</evidence>
<dbReference type="AlphaFoldDB" id="A0A1V9YZS2"/>
<evidence type="ECO:0000256" key="7">
    <source>
        <dbReference type="ARBA" id="ARBA00022603"/>
    </source>
</evidence>
<comment type="catalytic activity">
    <reaction evidence="14">
        <text>a 5'-end (N(2),N(7)-dimethyl 5'-triphosphoguanosine)-ribonucleoside in snoRNA + S-adenosyl-L-methionine = a 5'-end (N(2),N(2),N(7)-trimethyl 5'-triphosphoguanosine)-ribonucleoside in snoRNA + S-adenosyl-L-homocysteine + H(+)</text>
        <dbReference type="Rhea" id="RHEA:78507"/>
        <dbReference type="Rhea" id="RHEA-COMP:19088"/>
        <dbReference type="Rhea" id="RHEA-COMP:19090"/>
        <dbReference type="ChEBI" id="CHEBI:15378"/>
        <dbReference type="ChEBI" id="CHEBI:57856"/>
        <dbReference type="ChEBI" id="CHEBI:59789"/>
        <dbReference type="ChEBI" id="CHEBI:167623"/>
        <dbReference type="ChEBI" id="CHEBI:172880"/>
    </reaction>
    <physiologicalReaction direction="left-to-right" evidence="14">
        <dbReference type="Rhea" id="RHEA:78508"/>
    </physiologicalReaction>
</comment>
<evidence type="ECO:0000256" key="5">
    <source>
        <dbReference type="ARBA" id="ARBA00022490"/>
    </source>
</evidence>
<evidence type="ECO:0000256" key="18">
    <source>
        <dbReference type="ARBA" id="ARBA00049790"/>
    </source>
</evidence>
<evidence type="ECO:0000256" key="15">
    <source>
        <dbReference type="ARBA" id="ARBA00048740"/>
    </source>
</evidence>
<comment type="function">
    <text evidence="19">Catalyzes the 2 serial methylation steps for the conversion of the 7-monomethylguanosine (m(7)G) caps of snRNAs and snoRNAs to a 2,2,7-trimethylguanosine (m(2,2,7)G) cap structure. The enzyme is specific for guanine, and N7 methylation must precede N2 methylation. Hypermethylation of the m7G cap of U snRNAs leads to their concentration in nuclear foci, their colocalization with coilin and the formation of canonical Cajal bodies (CBs). Plays a role in transcriptional regulation.</text>
</comment>
<evidence type="ECO:0000256" key="1">
    <source>
        <dbReference type="ARBA" id="ARBA00004408"/>
    </source>
</evidence>
<evidence type="ECO:0000256" key="13">
    <source>
        <dbReference type="ARBA" id="ARBA00025783"/>
    </source>
</evidence>
<comment type="catalytic activity">
    <reaction evidence="15">
        <text>a 5'-end (N(7)-methyl 5'-triphosphoguanosine)-ribonucleoside in snoRNA + S-adenosyl-L-methionine = a 5'-end (N(2),N(7)-dimethyl 5'-triphosphoguanosine)-ribonucleoside in snoRNA + S-adenosyl-L-homocysteine + H(+)</text>
        <dbReference type="Rhea" id="RHEA:78475"/>
        <dbReference type="Rhea" id="RHEA-COMP:19086"/>
        <dbReference type="Rhea" id="RHEA-COMP:19088"/>
        <dbReference type="ChEBI" id="CHEBI:15378"/>
        <dbReference type="ChEBI" id="CHEBI:57856"/>
        <dbReference type="ChEBI" id="CHEBI:59789"/>
        <dbReference type="ChEBI" id="CHEBI:156461"/>
        <dbReference type="ChEBI" id="CHEBI:172880"/>
    </reaction>
    <physiologicalReaction direction="left-to-right" evidence="15">
        <dbReference type="Rhea" id="RHEA:78476"/>
    </physiologicalReaction>
</comment>
<dbReference type="Gene3D" id="3.40.50.150">
    <property type="entry name" value="Vaccinia Virus protein VP39"/>
    <property type="match status" value="1"/>
</dbReference>
<keyword evidence="6" id="KW-0597">Phosphoprotein</keyword>
<evidence type="ECO:0000256" key="20">
    <source>
        <dbReference type="ARBA" id="ARBA00064494"/>
    </source>
</evidence>
<comment type="catalytic activity">
    <reaction evidence="17">
        <text>a 5'-end (N(7)-methyl 5'-triphosphoguanosine)-ribonucleoside in snRNA + S-adenosyl-L-methionine = a 5'-end (N(2),N(7)-dimethyl 5'-triphosphoguanosine)-ribonucleoside in snRNA + S-adenosyl-L-homocysteine + H(+)</text>
        <dbReference type="Rhea" id="RHEA:78471"/>
        <dbReference type="Rhea" id="RHEA-COMP:19085"/>
        <dbReference type="Rhea" id="RHEA-COMP:19087"/>
        <dbReference type="ChEBI" id="CHEBI:15378"/>
        <dbReference type="ChEBI" id="CHEBI:57856"/>
        <dbReference type="ChEBI" id="CHEBI:59789"/>
        <dbReference type="ChEBI" id="CHEBI:156461"/>
        <dbReference type="ChEBI" id="CHEBI:172880"/>
    </reaction>
    <physiologicalReaction direction="left-to-right" evidence="17">
        <dbReference type="Rhea" id="RHEA:78472"/>
    </physiologicalReaction>
</comment>
<dbReference type="PANTHER" id="PTHR14741">
    <property type="entry name" value="S-ADENOSYLMETHIONINE-DEPENDENT METHYLTRANSFERASE RELATED"/>
    <property type="match status" value="1"/>
</dbReference>
<evidence type="ECO:0000313" key="25">
    <source>
        <dbReference type="Proteomes" id="UP000243579"/>
    </source>
</evidence>
<evidence type="ECO:0000256" key="4">
    <source>
        <dbReference type="ARBA" id="ARBA00018517"/>
    </source>
</evidence>
<evidence type="ECO:0000256" key="16">
    <source>
        <dbReference type="ARBA" id="ARBA00048763"/>
    </source>
</evidence>
<evidence type="ECO:0000313" key="24">
    <source>
        <dbReference type="EMBL" id="OQR91266.1"/>
    </source>
</evidence>
<evidence type="ECO:0000256" key="9">
    <source>
        <dbReference type="ARBA" id="ARBA00022691"/>
    </source>
</evidence>
<dbReference type="CDD" id="cd02440">
    <property type="entry name" value="AdoMet_MTases"/>
    <property type="match status" value="1"/>
</dbReference>
<accession>A0A1V9YZS2</accession>
<evidence type="ECO:0000256" key="22">
    <source>
        <dbReference type="ARBA" id="ARBA00081504"/>
    </source>
</evidence>
<comment type="catalytic activity">
    <reaction evidence="16">
        <text>a 5'-end (N(2),N(7)-dimethyl 5'-triphosphoguanosine)-ribonucleoside in snRNA + S-adenosyl-L-methionine = a 5'-end (N(2),N(2),N(7)-trimethyl 5'-triphosphoguanosine)-ribonucleoside in snRNA + S-adenosyl-L-homocysteine + H(+)</text>
        <dbReference type="Rhea" id="RHEA:78479"/>
        <dbReference type="Rhea" id="RHEA-COMP:19087"/>
        <dbReference type="Rhea" id="RHEA-COMP:19089"/>
        <dbReference type="ChEBI" id="CHEBI:15378"/>
        <dbReference type="ChEBI" id="CHEBI:57856"/>
        <dbReference type="ChEBI" id="CHEBI:59789"/>
        <dbReference type="ChEBI" id="CHEBI:167623"/>
        <dbReference type="ChEBI" id="CHEBI:172880"/>
    </reaction>
    <physiologicalReaction direction="left-to-right" evidence="16">
        <dbReference type="Rhea" id="RHEA:78480"/>
    </physiologicalReaction>
</comment>
<dbReference type="SUPFAM" id="SSF53335">
    <property type="entry name" value="S-adenosyl-L-methionine-dependent methyltransferases"/>
    <property type="match status" value="1"/>
</dbReference>
<proteinExistence type="inferred from homology"/>
<dbReference type="InterPro" id="IPR029063">
    <property type="entry name" value="SAM-dependent_MTases_sf"/>
</dbReference>
<comment type="subcellular location">
    <subcellularLocation>
        <location evidence="2">Cytoplasm</location>
    </subcellularLocation>
    <subcellularLocation>
        <location evidence="1">Nucleus</location>
        <location evidence="1">Cajal body</location>
    </subcellularLocation>
    <subcellularLocation>
        <location evidence="3">Nucleus</location>
        <location evidence="3">Nucleolus</location>
    </subcellularLocation>
</comment>
<evidence type="ECO:0000256" key="23">
    <source>
        <dbReference type="SAM" id="MobiDB-lite"/>
    </source>
</evidence>
<name>A0A1V9YZS2_ACHHY</name>
<keyword evidence="12" id="KW-0539">Nucleus</keyword>